<evidence type="ECO:0000313" key="1">
    <source>
        <dbReference type="EMBL" id="KKM03525.1"/>
    </source>
</evidence>
<proteinExistence type="predicted"/>
<dbReference type="AlphaFoldDB" id="A0A0F9GXH0"/>
<organism evidence="1">
    <name type="scientific">marine sediment metagenome</name>
    <dbReference type="NCBI Taxonomy" id="412755"/>
    <lineage>
        <taxon>unclassified sequences</taxon>
        <taxon>metagenomes</taxon>
        <taxon>ecological metagenomes</taxon>
    </lineage>
</organism>
<name>A0A0F9GXH0_9ZZZZ</name>
<reference evidence="1" key="1">
    <citation type="journal article" date="2015" name="Nature">
        <title>Complex archaea that bridge the gap between prokaryotes and eukaryotes.</title>
        <authorList>
            <person name="Spang A."/>
            <person name="Saw J.H."/>
            <person name="Jorgensen S.L."/>
            <person name="Zaremba-Niedzwiedzka K."/>
            <person name="Martijn J."/>
            <person name="Lind A.E."/>
            <person name="van Eijk R."/>
            <person name="Schleper C."/>
            <person name="Guy L."/>
            <person name="Ettema T.J."/>
        </authorList>
    </citation>
    <scope>NUCLEOTIDE SEQUENCE</scope>
</reference>
<dbReference type="EMBL" id="LAZR01016662">
    <property type="protein sequence ID" value="KKM03525.1"/>
    <property type="molecule type" value="Genomic_DNA"/>
</dbReference>
<protein>
    <submittedName>
        <fullName evidence="1">Uncharacterized protein</fullName>
    </submittedName>
</protein>
<sequence length="53" mass="5824">MKHLIRAVLICLLFSGVAFGGMFDHIPLEEFTAAPRYYALSITPNVTMLPGAE</sequence>
<accession>A0A0F9GXH0</accession>
<comment type="caution">
    <text evidence="1">The sequence shown here is derived from an EMBL/GenBank/DDBJ whole genome shotgun (WGS) entry which is preliminary data.</text>
</comment>
<gene>
    <name evidence="1" type="ORF">LCGC14_1773570</name>
</gene>